<dbReference type="InterPro" id="IPR012492">
    <property type="entry name" value="RED_C"/>
</dbReference>
<accession>A0A8S1BSB4</accession>
<keyword evidence="3" id="KW-1185">Reference proteome</keyword>
<organism evidence="2 3">
    <name type="scientific">Arctia plantaginis</name>
    <name type="common">Wood tiger moth</name>
    <name type="synonym">Phalaena plantaginis</name>
    <dbReference type="NCBI Taxonomy" id="874455"/>
    <lineage>
        <taxon>Eukaryota</taxon>
        <taxon>Metazoa</taxon>
        <taxon>Ecdysozoa</taxon>
        <taxon>Arthropoda</taxon>
        <taxon>Hexapoda</taxon>
        <taxon>Insecta</taxon>
        <taxon>Pterygota</taxon>
        <taxon>Neoptera</taxon>
        <taxon>Endopterygota</taxon>
        <taxon>Lepidoptera</taxon>
        <taxon>Glossata</taxon>
        <taxon>Ditrysia</taxon>
        <taxon>Noctuoidea</taxon>
        <taxon>Erebidae</taxon>
        <taxon>Arctiinae</taxon>
        <taxon>Arctia</taxon>
    </lineage>
</organism>
<proteinExistence type="predicted"/>
<evidence type="ECO:0000259" key="1">
    <source>
        <dbReference type="Pfam" id="PF07807"/>
    </source>
</evidence>
<evidence type="ECO:0000313" key="3">
    <source>
        <dbReference type="Proteomes" id="UP000494106"/>
    </source>
</evidence>
<dbReference type="OrthoDB" id="3366823at2759"/>
<dbReference type="EMBL" id="CADEBC010000930">
    <property type="protein sequence ID" value="CAB3262279.1"/>
    <property type="molecule type" value="Genomic_DNA"/>
</dbReference>
<comment type="caution">
    <text evidence="2">The sequence shown here is derived from an EMBL/GenBank/DDBJ whole genome shotgun (WGS) entry which is preliminary data.</text>
</comment>
<dbReference type="Proteomes" id="UP000494106">
    <property type="component" value="Unassembled WGS sequence"/>
</dbReference>
<feature type="non-terminal residue" evidence="2">
    <location>
        <position position="1"/>
    </location>
</feature>
<sequence>WRCRVPDVPRIEPVARRPCCPVLAAEPQGYAECYPGLREMDDAIDDSDDEVDYTKMDLAIKKDL</sequence>
<reference evidence="2 3" key="1">
    <citation type="submission" date="2020-04" db="EMBL/GenBank/DDBJ databases">
        <authorList>
            <person name="Wallbank WR R."/>
            <person name="Pardo Diaz C."/>
            <person name="Kozak K."/>
            <person name="Martin S."/>
            <person name="Jiggins C."/>
            <person name="Moest M."/>
            <person name="Warren A I."/>
            <person name="Byers J.R.P. K."/>
            <person name="Montejo-Kovacevich G."/>
            <person name="Yen C E."/>
        </authorList>
    </citation>
    <scope>NUCLEOTIDE SEQUENCE [LARGE SCALE GENOMIC DNA]</scope>
</reference>
<protein>
    <recommendedName>
        <fullName evidence="1">Protein RED C-terminal domain-containing protein</fullName>
    </recommendedName>
</protein>
<dbReference type="AlphaFoldDB" id="A0A8S1BSB4"/>
<evidence type="ECO:0000313" key="2">
    <source>
        <dbReference type="EMBL" id="CAB3262279.1"/>
    </source>
</evidence>
<feature type="domain" description="Protein RED C-terminal" evidence="1">
    <location>
        <begin position="30"/>
        <end position="63"/>
    </location>
</feature>
<dbReference type="Pfam" id="PF07807">
    <property type="entry name" value="RED_C"/>
    <property type="match status" value="1"/>
</dbReference>
<name>A0A8S1BSB4_ARCPL</name>
<gene>
    <name evidence="2" type="ORF">APLA_LOCUS18286</name>
</gene>